<dbReference type="SUPFAM" id="SSF55464">
    <property type="entry name" value="Origin of replication-binding domain, RBD-like"/>
    <property type="match status" value="1"/>
</dbReference>
<evidence type="ECO:0000256" key="11">
    <source>
        <dbReference type="ARBA" id="ARBA00023125"/>
    </source>
</evidence>
<feature type="domain" description="CRESS-DNA virus Rep endonuclease" evidence="12">
    <location>
        <begin position="24"/>
        <end position="133"/>
    </location>
</feature>
<dbReference type="InterPro" id="IPR049912">
    <property type="entry name" value="CRESS_DNA_REP"/>
</dbReference>
<evidence type="ECO:0000256" key="10">
    <source>
        <dbReference type="ARBA" id="ARBA00023124"/>
    </source>
</evidence>
<dbReference type="GO" id="GO:0003677">
    <property type="term" value="F:DNA binding"/>
    <property type="evidence" value="ECO:0007669"/>
    <property type="project" value="UniProtKB-KW"/>
</dbReference>
<keyword evidence="9" id="KW-0378">Hydrolase</keyword>
<dbReference type="GO" id="GO:0046872">
    <property type="term" value="F:metal ion binding"/>
    <property type="evidence" value="ECO:0007669"/>
    <property type="project" value="UniProtKB-KW"/>
</dbReference>
<dbReference type="GO" id="GO:0016787">
    <property type="term" value="F:hydrolase activity"/>
    <property type="evidence" value="ECO:0007669"/>
    <property type="project" value="UniProtKB-KW"/>
</dbReference>
<keyword evidence="7" id="KW-0547">Nucleotide-binding</keyword>
<dbReference type="GO" id="GO:0004519">
    <property type="term" value="F:endonuclease activity"/>
    <property type="evidence" value="ECO:0007669"/>
    <property type="project" value="UniProtKB-KW"/>
</dbReference>
<evidence type="ECO:0000256" key="7">
    <source>
        <dbReference type="ARBA" id="ARBA00022741"/>
    </source>
</evidence>
<dbReference type="GO" id="GO:0000166">
    <property type="term" value="F:nucleotide binding"/>
    <property type="evidence" value="ECO:0007669"/>
    <property type="project" value="UniProtKB-KW"/>
</dbReference>
<evidence type="ECO:0000259" key="12">
    <source>
        <dbReference type="PROSITE" id="PS52020"/>
    </source>
</evidence>
<keyword evidence="3" id="KW-0548">Nucleotidyltransferase</keyword>
<keyword evidence="2" id="KW-0808">Transferase</keyword>
<name>A0A2K9LS62_9VIRU</name>
<dbReference type="GO" id="GO:0042025">
    <property type="term" value="C:host cell nucleus"/>
    <property type="evidence" value="ECO:0007669"/>
    <property type="project" value="UniProtKB-SubCell"/>
</dbReference>
<keyword evidence="10" id="KW-0190">Covalent protein-DNA linkage</keyword>
<keyword evidence="11" id="KW-0238">DNA-binding</keyword>
<evidence type="ECO:0000256" key="9">
    <source>
        <dbReference type="ARBA" id="ARBA00022801"/>
    </source>
</evidence>
<reference evidence="13" key="1">
    <citation type="submission" date="2017-01" db="EMBL/GenBank/DDBJ databases">
        <title>High-throughput sequencing uncovers low homogeneity in the biogeography of single-stranded DNA viruses.</title>
        <authorList>
            <person name="Pearson V.M."/>
            <person name="Rokyta D.R."/>
        </authorList>
    </citation>
    <scope>NUCLEOTIDE SEQUENCE</scope>
</reference>
<dbReference type="Gene3D" id="3.40.1310.20">
    <property type="match status" value="1"/>
</dbReference>
<dbReference type="EMBL" id="KY487832">
    <property type="protein sequence ID" value="AUM61736.1"/>
    <property type="molecule type" value="Genomic_DNA"/>
</dbReference>
<organism evidence="13">
    <name type="scientific">uncultured virus</name>
    <dbReference type="NCBI Taxonomy" id="340016"/>
    <lineage>
        <taxon>Viruses</taxon>
        <taxon>environmental samples</taxon>
    </lineage>
</organism>
<dbReference type="GO" id="GO:0006260">
    <property type="term" value="P:DNA replication"/>
    <property type="evidence" value="ECO:0007669"/>
    <property type="project" value="UniProtKB-KW"/>
</dbReference>
<dbReference type="GO" id="GO:0016779">
    <property type="term" value="F:nucleotidyltransferase activity"/>
    <property type="evidence" value="ECO:0007669"/>
    <property type="project" value="UniProtKB-KW"/>
</dbReference>
<evidence type="ECO:0000256" key="1">
    <source>
        <dbReference type="ARBA" id="ARBA00004147"/>
    </source>
</evidence>
<keyword evidence="6" id="KW-0479">Metal-binding</keyword>
<evidence type="ECO:0000313" key="13">
    <source>
        <dbReference type="EMBL" id="AUM61736.1"/>
    </source>
</evidence>
<evidence type="ECO:0000256" key="4">
    <source>
        <dbReference type="ARBA" id="ARBA00022705"/>
    </source>
</evidence>
<proteinExistence type="predicted"/>
<comment type="subcellular location">
    <subcellularLocation>
        <location evidence="1">Host nucleus</location>
    </subcellularLocation>
</comment>
<evidence type="ECO:0000256" key="6">
    <source>
        <dbReference type="ARBA" id="ARBA00022723"/>
    </source>
</evidence>
<evidence type="ECO:0000256" key="5">
    <source>
        <dbReference type="ARBA" id="ARBA00022722"/>
    </source>
</evidence>
<keyword evidence="5" id="KW-0540">Nuclease</keyword>
<gene>
    <name evidence="13" type="primary">Rep</name>
</gene>
<protein>
    <submittedName>
        <fullName evidence="13">Rep</fullName>
    </submittedName>
</protein>
<sequence length="339" mass="39765">MSEEEYKRSIVKFGRDPEEGEKFQIQNQRMILTYTGKHFIKKEYIAWLSLAFPKHEIKFVRCAHETCPTTKNPHTHVGIDFGKRAQITNVRKLDYDGIHPNIRCCSGAAHWSNILNYLGKEDPENEDLQKGRTARKIWACSNVQDALQVMDPESATAALVLWNNRPENKIEIDEPDKEWHREFFQMVTPSNRKVDWIFDKKGNTGKSWLCKWLMFREEKDWYVVKGMKSAKDFATIMEAAIGHWGKNRGNLAFDLPRSNEEYDSIYTCLEMARDGMVTTSKYMGKTIGFRIDRVVVFANFGPKMKKMSMDRWRLWEISGENLIRWAEKLFEEIEQSVEV</sequence>
<accession>A0A2K9LS62</accession>
<evidence type="ECO:0000256" key="2">
    <source>
        <dbReference type="ARBA" id="ARBA00022679"/>
    </source>
</evidence>
<keyword evidence="8" id="KW-0255">Endonuclease</keyword>
<dbReference type="Pfam" id="PF00799">
    <property type="entry name" value="Gemini_AL1"/>
    <property type="match status" value="1"/>
</dbReference>
<evidence type="ECO:0000256" key="8">
    <source>
        <dbReference type="ARBA" id="ARBA00022759"/>
    </source>
</evidence>
<keyword evidence="4" id="KW-0235">DNA replication</keyword>
<dbReference type="PROSITE" id="PS52020">
    <property type="entry name" value="CRESS_DNA_REP"/>
    <property type="match status" value="1"/>
</dbReference>
<evidence type="ECO:0000256" key="3">
    <source>
        <dbReference type="ARBA" id="ARBA00022695"/>
    </source>
</evidence>